<feature type="domain" description="ABC transporter" evidence="12">
    <location>
        <begin position="1356"/>
        <end position="1601"/>
    </location>
</feature>
<keyword evidence="9" id="KW-0325">Glycoprotein</keyword>
<dbReference type="FunFam" id="3.40.50.300:FF:001354">
    <property type="entry name" value="ATP-binding cassette (ABC) transporter, putative"/>
    <property type="match status" value="1"/>
</dbReference>
<dbReference type="InterPro" id="IPR036640">
    <property type="entry name" value="ABC1_TM_sf"/>
</dbReference>
<keyword evidence="15" id="KW-1185">Reference proteome</keyword>
<dbReference type="CDD" id="cd18604">
    <property type="entry name" value="ABC_6TM_VMR1_D2_like"/>
    <property type="match status" value="1"/>
</dbReference>
<dbReference type="CDD" id="cd03244">
    <property type="entry name" value="ABCC_MRP_domain2"/>
    <property type="match status" value="1"/>
</dbReference>
<feature type="transmembrane region" description="Helical" evidence="11">
    <location>
        <begin position="323"/>
        <end position="343"/>
    </location>
</feature>
<feature type="domain" description="ABC transmembrane type-1" evidence="13">
    <location>
        <begin position="329"/>
        <end position="659"/>
    </location>
</feature>
<feature type="compositionally biased region" description="Polar residues" evidence="10">
    <location>
        <begin position="977"/>
        <end position="999"/>
    </location>
</feature>
<organism evidence="14 15">
    <name type="scientific">Piloderma croceum (strain F 1598)</name>
    <dbReference type="NCBI Taxonomy" id="765440"/>
    <lineage>
        <taxon>Eukaryota</taxon>
        <taxon>Fungi</taxon>
        <taxon>Dikarya</taxon>
        <taxon>Basidiomycota</taxon>
        <taxon>Agaricomycotina</taxon>
        <taxon>Agaricomycetes</taxon>
        <taxon>Agaricomycetidae</taxon>
        <taxon>Atheliales</taxon>
        <taxon>Atheliaceae</taxon>
        <taxon>Piloderma</taxon>
    </lineage>
</organism>
<keyword evidence="5" id="KW-0547">Nucleotide-binding</keyword>
<dbReference type="SUPFAM" id="SSF90123">
    <property type="entry name" value="ABC transporter transmembrane region"/>
    <property type="match status" value="2"/>
</dbReference>
<dbReference type="FunFam" id="3.40.50.300:FF:000825">
    <property type="entry name" value="ABC bile acid transporter"/>
    <property type="match status" value="1"/>
</dbReference>
<dbReference type="Pfam" id="PF00664">
    <property type="entry name" value="ABC_membrane"/>
    <property type="match status" value="2"/>
</dbReference>
<feature type="transmembrane region" description="Helical" evidence="11">
    <location>
        <begin position="1266"/>
        <end position="1285"/>
    </location>
</feature>
<reference evidence="14 15" key="1">
    <citation type="submission" date="2014-04" db="EMBL/GenBank/DDBJ databases">
        <authorList>
            <consortium name="DOE Joint Genome Institute"/>
            <person name="Kuo A."/>
            <person name="Tarkka M."/>
            <person name="Buscot F."/>
            <person name="Kohler A."/>
            <person name="Nagy L.G."/>
            <person name="Floudas D."/>
            <person name="Copeland A."/>
            <person name="Barry K.W."/>
            <person name="Cichocki N."/>
            <person name="Veneault-Fourrey C."/>
            <person name="LaButti K."/>
            <person name="Lindquist E.A."/>
            <person name="Lipzen A."/>
            <person name="Lundell T."/>
            <person name="Morin E."/>
            <person name="Murat C."/>
            <person name="Sun H."/>
            <person name="Tunlid A."/>
            <person name="Henrissat B."/>
            <person name="Grigoriev I.V."/>
            <person name="Hibbett D.S."/>
            <person name="Martin F."/>
            <person name="Nordberg H.P."/>
            <person name="Cantor M.N."/>
            <person name="Hua S.X."/>
        </authorList>
    </citation>
    <scope>NUCLEOTIDE SEQUENCE [LARGE SCALE GENOMIC DNA]</scope>
    <source>
        <strain evidence="14 15">F 1598</strain>
    </source>
</reference>
<sequence length="1617" mass="178361">MPQYQLEVAVLLAASVVFSVVIFYLTRPRDGQIKLSVEHDDGYEHGTQPDPFDVLTPEDMIDGYPIDEHAFWVKARLWKLVLSITLALALAVETVSLGFSTSTADPTAIATYTLRLIYAIYTIILAVRSVNQDETESHSESLWHLSSLTFLASALLFATAILPSTNLPVTEALLQTSTTLNSLGWAVLALDFVSFVVVSTIPQGPPLHFDPGRIYSEKTIASTTNVTPDNVCGAPVASIWATLLFSYTTKVVMLGYTSASLEIGDLPIVPANMRGTVNFQLMKAALRTPIALFSVPLSSYRLFSFRKGSGWELLFKMVRLNRVVIAAEITLAAVAAVLFYTPAFFLQMLVQYLQDDPNREDRRWGWVFVAGLFGLNAFSYLITGQLWSLATTAVQVRLRIQLNSVLFAKTLVRKDVASSAAPKSDEDAAGVAKRKMPVPSQISSPATAVPESGNADEQPAKKADEDDGDFSSKAQIMTLMTTDVDRVSEFAWHMFALVDSPIEIVIGSIFLYTLLGVSCFFGLAVTCLFLPMNHFAGKVVVSAQDNLMKARDERVALMNEVLGGIRMLKFMAWERSFEARVLKIRTKELKYQKLNYTIEVLWNAIWNGSPILVTLVSFWHFSVVRQQILTPAIAFTSVLFSEMKFALNALPETLINMLQSLVSLRRIEKYLHGTEVAFVPPLSDQTRTIALQSATVTWPQDRSLLGSKTPSAAPTPRKKFVLVDLSVNFPVGRLSLICGKLGSGKTLLLLALLGEVDLLTGQVLCPRSPPNSLASFAGIRDAKEDWIVEGICAYVPQAAWLRNASIKDNILFNLPFDEERYQRTLEVCALVTDLNILEDGDDSEIGERGVNLSGGQKARVSLARAVYSRASLLLLDDVLSAVDAHTAHHLYHECLTGDLMRGRTVILVSHHVQLCAPGASYIVALDNGRVQYQGDSDTFQASGVMDGLVQSGRADDKDDNEELAVVTVENVIPETLRPSSASNSDGDTPNSDTSSTAVASESKPDSKKTPRKLVEEETRAVGRISRNIWKTYILACGAQWYWSTFLVILALAAISPVAENWWLKYWSGSVQEGDDARSPGYYIGIYAAVSLVITTSRWFVLYHGSIRASTVLYERLLETILFANIRFHDTVSRGRVLNRFGKDFEGIDSSLSDSLGRSFMYGLSAVTTLITISVVGGLPFIIAAVLLGTLYYNAAKVYGQTSRDMRRLDSVTRSPLYSIYGETIAGVTILRAFGASSKFLRDMLRCVDTNANPYYWMWGVNRWLSVRFNLISSGIIGVTGFVAVASPAISASLAGFALAFASTITNDLLFMVRRFVSLEQSMVAVERVVEYTNLDREPPEFVEPRPPLSWPECGAIRCENLVIRYAPDLPDVLHNLNFEINPGEKVGILGRTGSGKSTLALSFFRFVEATEGRILVDELDIAQMGLTDLRTKLTIIPQDPTILSGTLRSTLDVFDEYQDAEIFEALRRVHLIPSEDTPEEDADTINANVFRNLDSSVSEGGENFSTGEKQLLCMARAILKRSKVLVMDEATASVDYATDELISKTIRDEFSESTILTIAHRLRTVIDYDRVMLLDQGRIIEFDRPASLLGDSSSSFYALCKATGRNEFSMLKKMAGV</sequence>
<evidence type="ECO:0000256" key="3">
    <source>
        <dbReference type="ARBA" id="ARBA00022692"/>
    </source>
</evidence>
<accession>A0A0C3G4E8</accession>
<dbReference type="PANTHER" id="PTHR24223">
    <property type="entry name" value="ATP-BINDING CASSETTE SUB-FAMILY C"/>
    <property type="match status" value="1"/>
</dbReference>
<dbReference type="EMBL" id="KN832981">
    <property type="protein sequence ID" value="KIM86679.1"/>
    <property type="molecule type" value="Genomic_DNA"/>
</dbReference>
<evidence type="ECO:0000256" key="9">
    <source>
        <dbReference type="ARBA" id="ARBA00023180"/>
    </source>
</evidence>
<feature type="transmembrane region" description="Helical" evidence="11">
    <location>
        <begin position="112"/>
        <end position="130"/>
    </location>
</feature>
<feature type="transmembrane region" description="Helical" evidence="11">
    <location>
        <begin position="364"/>
        <end position="382"/>
    </location>
</feature>
<keyword evidence="2" id="KW-0813">Transport</keyword>
<dbReference type="InterPro" id="IPR003593">
    <property type="entry name" value="AAA+_ATPase"/>
</dbReference>
<dbReference type="OrthoDB" id="6500128at2759"/>
<feature type="transmembrane region" description="Helical" evidence="11">
    <location>
        <begin position="1214"/>
        <end position="1233"/>
    </location>
</feature>
<keyword evidence="7 11" id="KW-1133">Transmembrane helix</keyword>
<evidence type="ECO:0000259" key="12">
    <source>
        <dbReference type="PROSITE" id="PS50893"/>
    </source>
</evidence>
<evidence type="ECO:0000256" key="1">
    <source>
        <dbReference type="ARBA" id="ARBA00004141"/>
    </source>
</evidence>
<dbReference type="InterPro" id="IPR017871">
    <property type="entry name" value="ABC_transporter-like_CS"/>
</dbReference>
<feature type="transmembrane region" description="Helical" evidence="11">
    <location>
        <begin position="504"/>
        <end position="530"/>
    </location>
</feature>
<evidence type="ECO:0000256" key="5">
    <source>
        <dbReference type="ARBA" id="ARBA00022741"/>
    </source>
</evidence>
<evidence type="ECO:0000259" key="13">
    <source>
        <dbReference type="PROSITE" id="PS50929"/>
    </source>
</evidence>
<dbReference type="InterPro" id="IPR050173">
    <property type="entry name" value="ABC_transporter_C-like"/>
</dbReference>
<evidence type="ECO:0000256" key="7">
    <source>
        <dbReference type="ARBA" id="ARBA00022989"/>
    </source>
</evidence>
<feature type="domain" description="ABC transmembrane type-1" evidence="13">
    <location>
        <begin position="1046"/>
        <end position="1320"/>
    </location>
</feature>
<feature type="transmembrane region" description="Helical" evidence="11">
    <location>
        <begin position="6"/>
        <end position="25"/>
    </location>
</feature>
<feature type="transmembrane region" description="Helical" evidence="11">
    <location>
        <begin position="1161"/>
        <end position="1194"/>
    </location>
</feature>
<keyword evidence="3 11" id="KW-0812">Transmembrane</keyword>
<feature type="transmembrane region" description="Helical" evidence="11">
    <location>
        <begin position="1032"/>
        <end position="1054"/>
    </location>
</feature>
<gene>
    <name evidence="14" type="ORF">PILCRDRAFT_65009</name>
</gene>
<feature type="region of interest" description="Disordered" evidence="10">
    <location>
        <begin position="427"/>
        <end position="468"/>
    </location>
</feature>
<feature type="transmembrane region" description="Helical" evidence="11">
    <location>
        <begin position="80"/>
        <end position="100"/>
    </location>
</feature>
<feature type="region of interest" description="Disordered" evidence="10">
    <location>
        <begin position="976"/>
        <end position="1016"/>
    </location>
</feature>
<name>A0A0C3G4E8_PILCF</name>
<dbReference type="GO" id="GO:0140359">
    <property type="term" value="F:ABC-type transporter activity"/>
    <property type="evidence" value="ECO:0007669"/>
    <property type="project" value="InterPro"/>
</dbReference>
<dbReference type="STRING" id="765440.A0A0C3G4E8"/>
<feature type="transmembrane region" description="Helical" evidence="11">
    <location>
        <begin position="1291"/>
        <end position="1312"/>
    </location>
</feature>
<protein>
    <recommendedName>
        <fullName evidence="16">Multidrug resistance-associated ABC transporter</fullName>
    </recommendedName>
</protein>
<dbReference type="SMART" id="SM00382">
    <property type="entry name" value="AAA"/>
    <property type="match status" value="2"/>
</dbReference>
<reference evidence="15" key="2">
    <citation type="submission" date="2015-01" db="EMBL/GenBank/DDBJ databases">
        <title>Evolutionary Origins and Diversification of the Mycorrhizal Mutualists.</title>
        <authorList>
            <consortium name="DOE Joint Genome Institute"/>
            <consortium name="Mycorrhizal Genomics Consortium"/>
            <person name="Kohler A."/>
            <person name="Kuo A."/>
            <person name="Nagy L.G."/>
            <person name="Floudas D."/>
            <person name="Copeland A."/>
            <person name="Barry K.W."/>
            <person name="Cichocki N."/>
            <person name="Veneault-Fourrey C."/>
            <person name="LaButti K."/>
            <person name="Lindquist E.A."/>
            <person name="Lipzen A."/>
            <person name="Lundell T."/>
            <person name="Morin E."/>
            <person name="Murat C."/>
            <person name="Riley R."/>
            <person name="Ohm R."/>
            <person name="Sun H."/>
            <person name="Tunlid A."/>
            <person name="Henrissat B."/>
            <person name="Grigoriev I.V."/>
            <person name="Hibbett D.S."/>
            <person name="Martin F."/>
        </authorList>
    </citation>
    <scope>NUCLEOTIDE SEQUENCE [LARGE SCALE GENOMIC DNA]</scope>
    <source>
        <strain evidence="15">F 1598</strain>
    </source>
</reference>
<keyword evidence="4" id="KW-0677">Repeat</keyword>
<dbReference type="InterPro" id="IPR027417">
    <property type="entry name" value="P-loop_NTPase"/>
</dbReference>
<proteinExistence type="predicted"/>
<dbReference type="Gene3D" id="1.20.1560.10">
    <property type="entry name" value="ABC transporter type 1, transmembrane domain"/>
    <property type="match status" value="2"/>
</dbReference>
<dbReference type="SUPFAM" id="SSF52540">
    <property type="entry name" value="P-loop containing nucleoside triphosphate hydrolases"/>
    <property type="match status" value="2"/>
</dbReference>
<dbReference type="PROSITE" id="PS50929">
    <property type="entry name" value="ABC_TM1F"/>
    <property type="match status" value="2"/>
</dbReference>
<evidence type="ECO:0000256" key="2">
    <source>
        <dbReference type="ARBA" id="ARBA00022448"/>
    </source>
</evidence>
<dbReference type="Gene3D" id="3.40.50.300">
    <property type="entry name" value="P-loop containing nucleotide triphosphate hydrolases"/>
    <property type="match status" value="2"/>
</dbReference>
<feature type="transmembrane region" description="Helical" evidence="11">
    <location>
        <begin position="142"/>
        <end position="162"/>
    </location>
</feature>
<evidence type="ECO:0000256" key="8">
    <source>
        <dbReference type="ARBA" id="ARBA00023136"/>
    </source>
</evidence>
<dbReference type="PANTHER" id="PTHR24223:SF353">
    <property type="entry name" value="ABC TRANSPORTER ATP-BINDING PROTEIN_PERMEASE VMR1-RELATED"/>
    <property type="match status" value="1"/>
</dbReference>
<feature type="domain" description="ABC transporter" evidence="12">
    <location>
        <begin position="707"/>
        <end position="952"/>
    </location>
</feature>
<dbReference type="GO" id="GO:0005524">
    <property type="term" value="F:ATP binding"/>
    <property type="evidence" value="ECO:0007669"/>
    <property type="project" value="UniProtKB-KW"/>
</dbReference>
<evidence type="ECO:0000256" key="11">
    <source>
        <dbReference type="SAM" id="Phobius"/>
    </source>
</evidence>
<dbReference type="InParanoid" id="A0A0C3G4E8"/>
<feature type="transmembrane region" description="Helical" evidence="11">
    <location>
        <begin position="1081"/>
        <end position="1100"/>
    </location>
</feature>
<dbReference type="GO" id="GO:0000329">
    <property type="term" value="C:fungal-type vacuole membrane"/>
    <property type="evidence" value="ECO:0007669"/>
    <property type="project" value="TreeGrafter"/>
</dbReference>
<dbReference type="Pfam" id="PF00005">
    <property type="entry name" value="ABC_tran"/>
    <property type="match status" value="2"/>
</dbReference>
<evidence type="ECO:0008006" key="16">
    <source>
        <dbReference type="Google" id="ProtNLM"/>
    </source>
</evidence>
<dbReference type="CDD" id="cd18596">
    <property type="entry name" value="ABC_6TM_VMR1_D1_like"/>
    <property type="match status" value="1"/>
</dbReference>
<dbReference type="InterPro" id="IPR003439">
    <property type="entry name" value="ABC_transporter-like_ATP-bd"/>
</dbReference>
<feature type="compositionally biased region" description="Basic and acidic residues" evidence="10">
    <location>
        <begin position="1002"/>
        <end position="1016"/>
    </location>
</feature>
<evidence type="ECO:0000313" key="14">
    <source>
        <dbReference type="EMBL" id="KIM86679.1"/>
    </source>
</evidence>
<dbReference type="CDD" id="cd03250">
    <property type="entry name" value="ABCC_MRP_domain1"/>
    <property type="match status" value="1"/>
</dbReference>
<dbReference type="HOGENOM" id="CLU_000604_27_6_1"/>
<keyword evidence="6" id="KW-0067">ATP-binding</keyword>
<dbReference type="FunFam" id="1.20.1560.10:FF:000013">
    <property type="entry name" value="ABC transporter C family member 2"/>
    <property type="match status" value="1"/>
</dbReference>
<evidence type="ECO:0000256" key="4">
    <source>
        <dbReference type="ARBA" id="ARBA00022737"/>
    </source>
</evidence>
<keyword evidence="8 11" id="KW-0472">Membrane</keyword>
<dbReference type="GO" id="GO:0016887">
    <property type="term" value="F:ATP hydrolysis activity"/>
    <property type="evidence" value="ECO:0007669"/>
    <property type="project" value="InterPro"/>
</dbReference>
<comment type="subcellular location">
    <subcellularLocation>
        <location evidence="1">Membrane</location>
        <topology evidence="1">Multi-pass membrane protein</topology>
    </subcellularLocation>
</comment>
<dbReference type="InterPro" id="IPR011527">
    <property type="entry name" value="ABC1_TM_dom"/>
</dbReference>
<evidence type="ECO:0000256" key="10">
    <source>
        <dbReference type="SAM" id="MobiDB-lite"/>
    </source>
</evidence>
<feature type="transmembrane region" description="Helical" evidence="11">
    <location>
        <begin position="182"/>
        <end position="201"/>
    </location>
</feature>
<evidence type="ECO:0000313" key="15">
    <source>
        <dbReference type="Proteomes" id="UP000054166"/>
    </source>
</evidence>
<dbReference type="PROSITE" id="PS50893">
    <property type="entry name" value="ABC_TRANSPORTER_2"/>
    <property type="match status" value="2"/>
</dbReference>
<dbReference type="PROSITE" id="PS00211">
    <property type="entry name" value="ABC_TRANSPORTER_1"/>
    <property type="match status" value="1"/>
</dbReference>
<evidence type="ECO:0000256" key="6">
    <source>
        <dbReference type="ARBA" id="ARBA00022840"/>
    </source>
</evidence>
<dbReference type="Proteomes" id="UP000054166">
    <property type="component" value="Unassembled WGS sequence"/>
</dbReference>